<keyword evidence="2" id="KW-1185">Reference proteome</keyword>
<dbReference type="AlphaFoldDB" id="A0A8J5X4Y0"/>
<evidence type="ECO:0000313" key="1">
    <source>
        <dbReference type="EMBL" id="KAG8459483.1"/>
    </source>
</evidence>
<proteinExistence type="predicted"/>
<dbReference type="Proteomes" id="UP000751190">
    <property type="component" value="Unassembled WGS sequence"/>
</dbReference>
<organism evidence="1 2">
    <name type="scientific">Diacronema lutheri</name>
    <name type="common">Unicellular marine alga</name>
    <name type="synonym">Monochrysis lutheri</name>
    <dbReference type="NCBI Taxonomy" id="2081491"/>
    <lineage>
        <taxon>Eukaryota</taxon>
        <taxon>Haptista</taxon>
        <taxon>Haptophyta</taxon>
        <taxon>Pavlovophyceae</taxon>
        <taxon>Pavlovales</taxon>
        <taxon>Pavlovaceae</taxon>
        <taxon>Diacronema</taxon>
    </lineage>
</organism>
<accession>A0A8J5X4Y0</accession>
<reference evidence="1" key="1">
    <citation type="submission" date="2021-05" db="EMBL/GenBank/DDBJ databases">
        <title>The genome of the haptophyte Pavlova lutheri (Diacronema luteri, Pavlovales) - a model for lipid biosynthesis in eukaryotic algae.</title>
        <authorList>
            <person name="Hulatt C.J."/>
            <person name="Posewitz M.C."/>
        </authorList>
    </citation>
    <scope>NUCLEOTIDE SEQUENCE</scope>
    <source>
        <strain evidence="1">NIVA-4/92</strain>
    </source>
</reference>
<protein>
    <submittedName>
        <fullName evidence="1">Uncharacterized protein</fullName>
    </submittedName>
</protein>
<evidence type="ECO:0000313" key="2">
    <source>
        <dbReference type="Proteomes" id="UP000751190"/>
    </source>
</evidence>
<comment type="caution">
    <text evidence="1">The sequence shown here is derived from an EMBL/GenBank/DDBJ whole genome shotgun (WGS) entry which is preliminary data.</text>
</comment>
<sequence>MACRGVGERAAGGVEKDGVAAPAGALDMCSFEPRPIDGVISLFAHEELDAEPLNFFSAAGTSGRSWLEKAMSRRLASNGRADGVVQLFLLSELDPANFDWLSPADGWEREA</sequence>
<gene>
    <name evidence="1" type="ORF">KFE25_012818</name>
</gene>
<name>A0A8J5X4Y0_DIALT</name>
<dbReference type="EMBL" id="JAGTXO010000040">
    <property type="protein sequence ID" value="KAG8459483.1"/>
    <property type="molecule type" value="Genomic_DNA"/>
</dbReference>